<dbReference type="GO" id="GO:0043161">
    <property type="term" value="P:proteasome-mediated ubiquitin-dependent protein catabolic process"/>
    <property type="evidence" value="ECO:0007669"/>
    <property type="project" value="EnsemblFungi"/>
</dbReference>
<dbReference type="Proteomes" id="UP000014978">
    <property type="component" value="Unassembled WGS sequence"/>
</dbReference>
<dbReference type="GO" id="GO:0010499">
    <property type="term" value="P:proteasomal ubiquitin-independent protein catabolic process"/>
    <property type="evidence" value="ECO:0007669"/>
    <property type="project" value="EnsemblFungi"/>
</dbReference>
<keyword evidence="5" id="KW-1185">Reference proteome</keyword>
<comment type="caution">
    <text evidence="4">The sequence shown here is derived from an EMBL/GenBank/DDBJ whole genome shotgun (WGS) entry which is preliminary data.</text>
</comment>
<dbReference type="HOGENOM" id="CLU_035750_1_1_1"/>
<dbReference type="EMBL" id="ATCN01000073">
    <property type="protein sequence ID" value="EPR79916.1"/>
    <property type="molecule type" value="Genomic_DNA"/>
</dbReference>
<dbReference type="FunCoup" id="S7WAJ2">
    <property type="interactions" value="255"/>
</dbReference>
<reference evidence="5" key="1">
    <citation type="journal article" date="2013" name="PLoS Genet.">
        <title>The genome of Spraguea lophii and the basis of host-microsporidian interactions.</title>
        <authorList>
            <person name="Campbell S.E."/>
            <person name="Williams T.A."/>
            <person name="Yousuf A."/>
            <person name="Soanes D.M."/>
            <person name="Paszkiewicz K.H."/>
            <person name="Williams B.A.P."/>
        </authorList>
    </citation>
    <scope>NUCLEOTIDE SEQUENCE [LARGE SCALE GENOMIC DNA]</scope>
    <source>
        <strain evidence="5">42_110</strain>
    </source>
</reference>
<sequence length="251" mass="29089">MIKNYNPVIFLFLLKNKHSFMPMLVEKDLFISHEVKEEDVYDNNTGTTLCLSLDNCLVFSADTRHSTGSLINSRESSKIFRYKNIIFCGTGFYADVYEVFQRLKYEIIVYEQRNGPMKISSAAHLLFNILYTRRFFPYYVFCSLGGYEKTSDEFLLYSFDCIGSYSLNKCRVDGSAASMIQPLLDSLINKRNWNKEVDPSLLDIDKNKAIEIVRSSFNAAAERDVKTGDYLEIIVVERSGMERMVYDLRKD</sequence>
<accession>S7WAJ2</accession>
<dbReference type="OrthoDB" id="268479at2759"/>
<dbReference type="Pfam" id="PF00227">
    <property type="entry name" value="Proteasome"/>
    <property type="match status" value="1"/>
</dbReference>
<dbReference type="AlphaFoldDB" id="S7WAJ2"/>
<comment type="subcellular location">
    <subcellularLocation>
        <location evidence="1">Nucleus</location>
    </subcellularLocation>
</comment>
<evidence type="ECO:0000256" key="2">
    <source>
        <dbReference type="ARBA" id="ARBA00022490"/>
    </source>
</evidence>
<dbReference type="VEuPathDB" id="MicrosporidiaDB:SLOPH_10"/>
<keyword evidence="3 4" id="KW-0647">Proteasome</keyword>
<dbReference type="GO" id="GO:0019774">
    <property type="term" value="C:proteasome core complex, beta-subunit complex"/>
    <property type="evidence" value="ECO:0007669"/>
    <property type="project" value="EnsemblFungi"/>
</dbReference>
<dbReference type="Gene3D" id="3.60.20.10">
    <property type="entry name" value="Glutamine Phosphoribosylpyrophosphate, subunit 1, domain 1"/>
    <property type="match status" value="1"/>
</dbReference>
<organism evidence="4 5">
    <name type="scientific">Spraguea lophii (strain 42_110)</name>
    <name type="common">Microsporidian parasite</name>
    <dbReference type="NCBI Taxonomy" id="1358809"/>
    <lineage>
        <taxon>Eukaryota</taxon>
        <taxon>Fungi</taxon>
        <taxon>Fungi incertae sedis</taxon>
        <taxon>Microsporidia</taxon>
        <taxon>Spragueidae</taxon>
        <taxon>Spraguea</taxon>
    </lineage>
</organism>
<dbReference type="GO" id="GO:0005634">
    <property type="term" value="C:nucleus"/>
    <property type="evidence" value="ECO:0007669"/>
    <property type="project" value="UniProtKB-SubCell"/>
</dbReference>
<dbReference type="InterPro" id="IPR001353">
    <property type="entry name" value="Proteasome_sua/b"/>
</dbReference>
<evidence type="ECO:0000313" key="4">
    <source>
        <dbReference type="EMBL" id="EPR79916.1"/>
    </source>
</evidence>
<dbReference type="SUPFAM" id="SSF56235">
    <property type="entry name" value="N-terminal nucleophile aminohydrolases (Ntn hydrolases)"/>
    <property type="match status" value="1"/>
</dbReference>
<keyword evidence="2" id="KW-0963">Cytoplasm</keyword>
<evidence type="ECO:0000256" key="3">
    <source>
        <dbReference type="ARBA" id="ARBA00022942"/>
    </source>
</evidence>
<dbReference type="PROSITE" id="PS51476">
    <property type="entry name" value="PROTEASOME_BETA_2"/>
    <property type="match status" value="1"/>
</dbReference>
<gene>
    <name evidence="4" type="ORF">SLOPH_10</name>
</gene>
<dbReference type="InterPro" id="IPR023333">
    <property type="entry name" value="Proteasome_suB-type"/>
</dbReference>
<protein>
    <submittedName>
        <fullName evidence="4">20s proteasome subunit beta type-1</fullName>
    </submittedName>
</protein>
<proteinExistence type="predicted"/>
<dbReference type="PANTHER" id="PTHR32194:SF2">
    <property type="entry name" value="PROTEASOME SUBUNIT BETA TYPE-1"/>
    <property type="match status" value="1"/>
</dbReference>
<dbReference type="OMA" id="CSGCWCD"/>
<evidence type="ECO:0000256" key="1">
    <source>
        <dbReference type="ARBA" id="ARBA00004123"/>
    </source>
</evidence>
<dbReference type="PANTHER" id="PTHR32194">
    <property type="entry name" value="METALLOPROTEASE TLDD"/>
    <property type="match status" value="1"/>
</dbReference>
<evidence type="ECO:0000313" key="5">
    <source>
        <dbReference type="Proteomes" id="UP000014978"/>
    </source>
</evidence>
<name>S7WAJ2_SPRLO</name>
<dbReference type="InterPro" id="IPR029055">
    <property type="entry name" value="Ntn_hydrolases_N"/>
</dbReference>
<dbReference type="InParanoid" id="S7WAJ2"/>
<dbReference type="GO" id="GO:0005737">
    <property type="term" value="C:cytoplasm"/>
    <property type="evidence" value="ECO:0007669"/>
    <property type="project" value="TreeGrafter"/>
</dbReference>
<dbReference type="STRING" id="1358809.S7WAJ2"/>